<evidence type="ECO:0000313" key="2">
    <source>
        <dbReference type="EMBL" id="UNZ00342.1"/>
    </source>
</evidence>
<dbReference type="EMBL" id="CP094326">
    <property type="protein sequence ID" value="UNZ00342.1"/>
    <property type="molecule type" value="Genomic_DNA"/>
</dbReference>
<evidence type="ECO:0000313" key="3">
    <source>
        <dbReference type="Proteomes" id="UP000829476"/>
    </source>
</evidence>
<gene>
    <name evidence="2" type="ORF">MQE36_08380</name>
</gene>
<name>A0ABY3YSC7_9FLAO</name>
<evidence type="ECO:0000256" key="1">
    <source>
        <dbReference type="SAM" id="MobiDB-lite"/>
    </source>
</evidence>
<accession>A0ABY3YSC7</accession>
<evidence type="ECO:0008006" key="4">
    <source>
        <dbReference type="Google" id="ProtNLM"/>
    </source>
</evidence>
<dbReference type="RefSeq" id="WP_242938709.1">
    <property type="nucleotide sequence ID" value="NZ_CP094326.1"/>
</dbReference>
<organism evidence="2 3">
    <name type="scientific">Zhouia spongiae</name>
    <dbReference type="NCBI Taxonomy" id="2202721"/>
    <lineage>
        <taxon>Bacteria</taxon>
        <taxon>Pseudomonadati</taxon>
        <taxon>Bacteroidota</taxon>
        <taxon>Flavobacteriia</taxon>
        <taxon>Flavobacteriales</taxon>
        <taxon>Flavobacteriaceae</taxon>
        <taxon>Zhouia</taxon>
    </lineage>
</organism>
<sequence>MAHQLKFIFILIFLISCSNKKSNPSSSNLEKSNTDLNKNSKYQEEKPLDLHKKISLGNYEGKIGDNLNVLFHLENTEGKISGFYFYEKTGVDIKVVGGVFENELLAYELNFKSDTLAILKGIIKESSINGKWINSKTQKEYPLILNKTNKKIEALPNNVTGTYFDTVCNITLEISKSKGEYYYNYSSDERQLKGKVIFSRDEDLFLVLDNIEYAEDYFDISLPEENEAKRKEFEKLRKIGKRQIGIDCYWSAEEIIIQNYGNAMNYYVKLYDCGEKYIHLIKQ</sequence>
<dbReference type="PROSITE" id="PS51257">
    <property type="entry name" value="PROKAR_LIPOPROTEIN"/>
    <property type="match status" value="1"/>
</dbReference>
<feature type="compositionally biased region" description="Low complexity" evidence="1">
    <location>
        <begin position="20"/>
        <end position="31"/>
    </location>
</feature>
<keyword evidence="3" id="KW-1185">Reference proteome</keyword>
<feature type="region of interest" description="Disordered" evidence="1">
    <location>
        <begin position="20"/>
        <end position="42"/>
    </location>
</feature>
<reference evidence="2 3" key="1">
    <citation type="journal article" date="2018" name="Int. J. Syst. Evol. Microbiol.">
        <title>Zhouia spongiae sp. nov., isolated from a marine sponge.</title>
        <authorList>
            <person name="Zhuang L."/>
            <person name="Lin B."/>
            <person name="Qin F."/>
            <person name="Luo L."/>
        </authorList>
    </citation>
    <scope>NUCLEOTIDE SEQUENCE [LARGE SCALE GENOMIC DNA]</scope>
    <source>
        <strain evidence="2 3">HN-Y44</strain>
    </source>
</reference>
<dbReference type="Proteomes" id="UP000829476">
    <property type="component" value="Chromosome"/>
</dbReference>
<protein>
    <recommendedName>
        <fullName evidence="4">Lipoprotein</fullName>
    </recommendedName>
</protein>
<proteinExistence type="predicted"/>